<evidence type="ECO:0000256" key="8">
    <source>
        <dbReference type="SAM" id="Phobius"/>
    </source>
</evidence>
<organism evidence="9 10">
    <name type="scientific">Mycoplasmopsis alligatoris A21JP2</name>
    <dbReference type="NCBI Taxonomy" id="747682"/>
    <lineage>
        <taxon>Bacteria</taxon>
        <taxon>Bacillati</taxon>
        <taxon>Mycoplasmatota</taxon>
        <taxon>Mycoplasmoidales</taxon>
        <taxon>Metamycoplasmataceae</taxon>
        <taxon>Mycoplasmopsis</taxon>
    </lineage>
</organism>
<dbReference type="InterPro" id="IPR038379">
    <property type="entry name" value="SecE_sf"/>
</dbReference>
<evidence type="ECO:0000256" key="3">
    <source>
        <dbReference type="ARBA" id="ARBA00022692"/>
    </source>
</evidence>
<comment type="subcellular location">
    <subcellularLocation>
        <location evidence="1">Membrane</location>
    </subcellularLocation>
</comment>
<evidence type="ECO:0000313" key="9">
    <source>
        <dbReference type="EMBL" id="EFF41595.1"/>
    </source>
</evidence>
<dbReference type="Proteomes" id="UP000004757">
    <property type="component" value="Unassembled WGS sequence"/>
</dbReference>
<dbReference type="Gene3D" id="1.20.5.1030">
    <property type="entry name" value="Preprotein translocase secy subunit"/>
    <property type="match status" value="1"/>
</dbReference>
<reference evidence="9 10" key="1">
    <citation type="submission" date="2010-03" db="EMBL/GenBank/DDBJ databases">
        <authorList>
            <person name="Glass J.I."/>
            <person name="Benders G.A."/>
            <person name="Durkin A.S."/>
            <person name="Farmerie W.G."/>
            <person name="Hlavinka K."/>
            <person name="Hostetler J."/>
            <person name="Jackson J."/>
            <person name="May M.A."/>
            <person name="Miller R.H."/>
            <person name="Paralanov V."/>
            <person name="Radune D."/>
            <person name="Szczypinski B."/>
            <person name="Brown D.R."/>
        </authorList>
    </citation>
    <scope>NUCLEOTIDE SEQUENCE [LARGE SCALE GENOMIC DNA]</scope>
    <source>
        <strain evidence="9 10">A21JP2</strain>
    </source>
</reference>
<dbReference type="eggNOG" id="ENOG5032F0J">
    <property type="taxonomic scope" value="Bacteria"/>
</dbReference>
<dbReference type="AlphaFoldDB" id="D4XVL3"/>
<evidence type="ECO:0000256" key="6">
    <source>
        <dbReference type="ARBA" id="ARBA00023010"/>
    </source>
</evidence>
<evidence type="ECO:0000256" key="5">
    <source>
        <dbReference type="ARBA" id="ARBA00022989"/>
    </source>
</evidence>
<evidence type="ECO:0000256" key="4">
    <source>
        <dbReference type="ARBA" id="ARBA00022927"/>
    </source>
</evidence>
<dbReference type="GO" id="GO:0009306">
    <property type="term" value="P:protein secretion"/>
    <property type="evidence" value="ECO:0007669"/>
    <property type="project" value="InterPro"/>
</dbReference>
<keyword evidence="10" id="KW-1185">Reference proteome</keyword>
<gene>
    <name evidence="9" type="primary">secE</name>
    <name evidence="9" type="ORF">MALL_0566</name>
</gene>
<evidence type="ECO:0000256" key="1">
    <source>
        <dbReference type="ARBA" id="ARBA00004370"/>
    </source>
</evidence>
<keyword evidence="2" id="KW-0813">Transport</keyword>
<comment type="caution">
    <text evidence="9">The sequence shown here is derived from an EMBL/GenBank/DDBJ whole genome shotgun (WGS) entry which is preliminary data.</text>
</comment>
<dbReference type="InterPro" id="IPR005807">
    <property type="entry name" value="SecE_bac"/>
</dbReference>
<proteinExistence type="predicted"/>
<evidence type="ECO:0000256" key="2">
    <source>
        <dbReference type="ARBA" id="ARBA00022448"/>
    </source>
</evidence>
<evidence type="ECO:0000256" key="7">
    <source>
        <dbReference type="ARBA" id="ARBA00023136"/>
    </source>
</evidence>
<dbReference type="GO" id="GO:0008320">
    <property type="term" value="F:protein transmembrane transporter activity"/>
    <property type="evidence" value="ECO:0007669"/>
    <property type="project" value="InterPro"/>
</dbReference>
<dbReference type="STRING" id="747682.MALL_0566"/>
<keyword evidence="4" id="KW-0653">Protein transport</keyword>
<keyword evidence="3 8" id="KW-0812">Transmembrane</keyword>
<dbReference type="Pfam" id="PF00584">
    <property type="entry name" value="SecE"/>
    <property type="match status" value="1"/>
</dbReference>
<dbReference type="GO" id="GO:0006605">
    <property type="term" value="P:protein targeting"/>
    <property type="evidence" value="ECO:0007669"/>
    <property type="project" value="InterPro"/>
</dbReference>
<keyword evidence="7 8" id="KW-0472">Membrane</keyword>
<accession>D4XVL3</accession>
<feature type="transmembrane region" description="Helical" evidence="8">
    <location>
        <begin position="45"/>
        <end position="68"/>
    </location>
</feature>
<evidence type="ECO:0000313" key="10">
    <source>
        <dbReference type="Proteomes" id="UP000004757"/>
    </source>
</evidence>
<dbReference type="InterPro" id="IPR001901">
    <property type="entry name" value="Translocase_SecE/Sec61-g"/>
</dbReference>
<sequence length="74" mass="8929">MVKKEKTTKTKKDKPKKYYLRKFFLDIKRVRWPSSKNNWSSMTKIIIFTLILVLFVFSVTTLFAYIWAKLHIGI</sequence>
<name>D4XVL3_9BACT</name>
<keyword evidence="6" id="KW-0811">Translocation</keyword>
<dbReference type="GO" id="GO:0016020">
    <property type="term" value="C:membrane"/>
    <property type="evidence" value="ECO:0007669"/>
    <property type="project" value="UniProtKB-SubCell"/>
</dbReference>
<dbReference type="GO" id="GO:0006886">
    <property type="term" value="P:intracellular protein transport"/>
    <property type="evidence" value="ECO:0007669"/>
    <property type="project" value="InterPro"/>
</dbReference>
<keyword evidence="5 8" id="KW-1133">Transmembrane helix</keyword>
<protein>
    <submittedName>
        <fullName evidence="9">Preprotein translocase, SecE subunit</fullName>
    </submittedName>
</protein>
<dbReference type="EMBL" id="ADNC01000007">
    <property type="protein sequence ID" value="EFF41595.1"/>
    <property type="molecule type" value="Genomic_DNA"/>
</dbReference>
<dbReference type="NCBIfam" id="TIGR00964">
    <property type="entry name" value="secE_bact"/>
    <property type="match status" value="1"/>
</dbReference>